<sequence length="99" mass="11490">MTQLFVILLIALVVGIWVYNRRIQENAYKAAQKACEEASVQNLDGYVALKKIYFDKDSDGKRQFLRRYQFEFATDGAQRYAGFIVMRGKWPVIVEMESA</sequence>
<organism evidence="1 2">
    <name type="scientific">Kangiella spongicola</name>
    <dbReference type="NCBI Taxonomy" id="796379"/>
    <lineage>
        <taxon>Bacteria</taxon>
        <taxon>Pseudomonadati</taxon>
        <taxon>Pseudomonadota</taxon>
        <taxon>Gammaproteobacteria</taxon>
        <taxon>Kangiellales</taxon>
        <taxon>Kangiellaceae</taxon>
        <taxon>Kangiella</taxon>
    </lineage>
</organism>
<keyword evidence="2" id="KW-1185">Reference proteome</keyword>
<evidence type="ECO:0000313" key="1">
    <source>
        <dbReference type="EMBL" id="PXF63950.1"/>
    </source>
</evidence>
<protein>
    <submittedName>
        <fullName evidence="1">DUF3301 domain-containing protein</fullName>
    </submittedName>
</protein>
<dbReference type="OrthoDB" id="5959530at2"/>
<dbReference type="Proteomes" id="UP000247689">
    <property type="component" value="Unassembled WGS sequence"/>
</dbReference>
<comment type="caution">
    <text evidence="1">The sequence shown here is derived from an EMBL/GenBank/DDBJ whole genome shotgun (WGS) entry which is preliminary data.</text>
</comment>
<reference evidence="1 2" key="1">
    <citation type="submission" date="2018-05" db="EMBL/GenBank/DDBJ databases">
        <title>Kangiella spongicola genome sequence.</title>
        <authorList>
            <person name="Maclea K.S."/>
            <person name="Goen A.E."/>
            <person name="Kelley C."/>
            <person name="Underriner A."/>
            <person name="Silverwood T."/>
            <person name="Trachtenberg A.M."/>
        </authorList>
    </citation>
    <scope>NUCLEOTIDE SEQUENCE [LARGE SCALE GENOMIC DNA]</scope>
    <source>
        <strain evidence="1 2">ATCC BAA-2076</strain>
    </source>
</reference>
<proteinExistence type="predicted"/>
<dbReference type="EMBL" id="QICH01000001">
    <property type="protein sequence ID" value="PXF63950.1"/>
    <property type="molecule type" value="Genomic_DNA"/>
</dbReference>
<name>A0A318D3Z3_9GAMM</name>
<dbReference type="RefSeq" id="WP_110199490.1">
    <property type="nucleotide sequence ID" value="NZ_QICH01000001.1"/>
</dbReference>
<dbReference type="InterPro" id="IPR021732">
    <property type="entry name" value="DUF3301"/>
</dbReference>
<dbReference type="AlphaFoldDB" id="A0A318D3Z3"/>
<dbReference type="Pfam" id="PF11743">
    <property type="entry name" value="DUF3301"/>
    <property type="match status" value="1"/>
</dbReference>
<gene>
    <name evidence="1" type="ORF">DL796_02065</name>
</gene>
<evidence type="ECO:0000313" key="2">
    <source>
        <dbReference type="Proteomes" id="UP000247689"/>
    </source>
</evidence>
<accession>A0A318D3Z3</accession>